<dbReference type="InterPro" id="IPR050490">
    <property type="entry name" value="Bact_solute-bd_prot1"/>
</dbReference>
<reference evidence="1 2" key="1">
    <citation type="submission" date="2015-09" db="EMBL/GenBank/DDBJ databases">
        <authorList>
            <consortium name="Pathogen Informatics"/>
        </authorList>
    </citation>
    <scope>NUCLEOTIDE SEQUENCE [LARGE SCALE GENOMIC DNA]</scope>
    <source>
        <strain evidence="1 2">2789STDY5834876</strain>
    </source>
</reference>
<dbReference type="Gene3D" id="3.40.190.10">
    <property type="entry name" value="Periplasmic binding protein-like II"/>
    <property type="match status" value="2"/>
</dbReference>
<evidence type="ECO:0000313" key="2">
    <source>
        <dbReference type="Proteomes" id="UP000095544"/>
    </source>
</evidence>
<dbReference type="Pfam" id="PF01547">
    <property type="entry name" value="SBP_bac_1"/>
    <property type="match status" value="1"/>
</dbReference>
<evidence type="ECO:0000313" key="1">
    <source>
        <dbReference type="EMBL" id="CUO37875.1"/>
    </source>
</evidence>
<sequence length="436" mass="49300">MKGKNKKISGLLIICAVLAVPGLWGCQAKENDDGKTIIELVQYKKEGLDVFDELEKRFNETHDDIKLKIESPNEAMTILKTRFVREDNPDIIGIGGDINYSNFLDADMLADVSDFPGIEDIKPAYLNILKSLEFIPQDGNYGVPYMANAAGVLYNREMFREHGWEIPETWEEFTALCEEIEAAGIQPLYFGFKDTWTCLAPWNALAVDLAPADVCRKVNRGETTFENEYREVSEKMLELLKYGPEDPFAYGYNDACTAFANGESAMYTIGSYAVPQIQSVNPDLDIDSFVMPGSSNADENMLNSGVDLQFCVMETCENKEAAYEVLSFLLEDENVELYLESQNAVPCKTGDFELAPMLDGMKQFIGEERMADFQDHYYPSEMSVDAQIQTLLIHQDVDAFLKKFDKDWMRYNRDIIRKVEEYEAANGASNQQGEGK</sequence>
<gene>
    <name evidence="1" type="ORF">ERS852491_02032</name>
</gene>
<name>A0A174ENY8_9FIRM</name>
<accession>A0A174ENY8</accession>
<dbReference type="PANTHER" id="PTHR43649">
    <property type="entry name" value="ARABINOSE-BINDING PROTEIN-RELATED"/>
    <property type="match status" value="1"/>
</dbReference>
<dbReference type="SUPFAM" id="SSF53850">
    <property type="entry name" value="Periplasmic binding protein-like II"/>
    <property type="match status" value="1"/>
</dbReference>
<dbReference type="OrthoDB" id="9798191at2"/>
<dbReference type="RefSeq" id="WP_083487063.1">
    <property type="nucleotide sequence ID" value="NZ_CYZU01000016.1"/>
</dbReference>
<organism evidence="1 2">
    <name type="scientific">Faecalicatena contorta</name>
    <dbReference type="NCBI Taxonomy" id="39482"/>
    <lineage>
        <taxon>Bacteria</taxon>
        <taxon>Bacillati</taxon>
        <taxon>Bacillota</taxon>
        <taxon>Clostridia</taxon>
        <taxon>Lachnospirales</taxon>
        <taxon>Lachnospiraceae</taxon>
        <taxon>Faecalicatena</taxon>
    </lineage>
</organism>
<dbReference type="InterPro" id="IPR006059">
    <property type="entry name" value="SBP"/>
</dbReference>
<dbReference type="PANTHER" id="PTHR43649:SF12">
    <property type="entry name" value="DIACETYLCHITOBIOSE BINDING PROTEIN DASA"/>
    <property type="match status" value="1"/>
</dbReference>
<dbReference type="STRING" id="39482.ERS852491_02032"/>
<protein>
    <submittedName>
        <fullName evidence="1">Maltose ABC transporter periplasmic protein</fullName>
    </submittedName>
</protein>
<dbReference type="EMBL" id="CYZU01000016">
    <property type="protein sequence ID" value="CUO37875.1"/>
    <property type="molecule type" value="Genomic_DNA"/>
</dbReference>
<dbReference type="AlphaFoldDB" id="A0A174ENY8"/>
<proteinExistence type="predicted"/>
<dbReference type="Proteomes" id="UP000095544">
    <property type="component" value="Unassembled WGS sequence"/>
</dbReference>